<organism evidence="9 10">
    <name type="scientific">Rotaria sordida</name>
    <dbReference type="NCBI Taxonomy" id="392033"/>
    <lineage>
        <taxon>Eukaryota</taxon>
        <taxon>Metazoa</taxon>
        <taxon>Spiralia</taxon>
        <taxon>Gnathifera</taxon>
        <taxon>Rotifera</taxon>
        <taxon>Eurotatoria</taxon>
        <taxon>Bdelloidea</taxon>
        <taxon>Philodinida</taxon>
        <taxon>Philodinidae</taxon>
        <taxon>Rotaria</taxon>
    </lineage>
</organism>
<dbReference type="Pfam" id="PF00293">
    <property type="entry name" value="NUDIX"/>
    <property type="match status" value="1"/>
</dbReference>
<evidence type="ECO:0000256" key="5">
    <source>
        <dbReference type="ARBA" id="ARBA00032644"/>
    </source>
</evidence>
<keyword evidence="10" id="KW-1185">Reference proteome</keyword>
<dbReference type="Proteomes" id="UP000663870">
    <property type="component" value="Unassembled WGS sequence"/>
</dbReference>
<dbReference type="GO" id="GO:0004081">
    <property type="term" value="F:bis(5'-nucleosyl)-tetraphosphatase (asymmetrical) activity"/>
    <property type="evidence" value="ECO:0007669"/>
    <property type="project" value="TreeGrafter"/>
</dbReference>
<dbReference type="EMBL" id="CAJNOL010000282">
    <property type="protein sequence ID" value="CAF0982454.1"/>
    <property type="molecule type" value="Genomic_DNA"/>
</dbReference>
<evidence type="ECO:0000313" key="9">
    <source>
        <dbReference type="EMBL" id="CAF0982454.1"/>
    </source>
</evidence>
<dbReference type="SUPFAM" id="SSF55811">
    <property type="entry name" value="Nudix"/>
    <property type="match status" value="1"/>
</dbReference>
<evidence type="ECO:0000256" key="2">
    <source>
        <dbReference type="ARBA" id="ARBA00018911"/>
    </source>
</evidence>
<dbReference type="PANTHER" id="PTHR21340">
    <property type="entry name" value="DIADENOSINE 5,5-P1,P4-TETRAPHOSPHATE PYROPHOSPHOHYDROLASE MUTT"/>
    <property type="match status" value="1"/>
</dbReference>
<dbReference type="GO" id="GO:0006754">
    <property type="term" value="P:ATP biosynthetic process"/>
    <property type="evidence" value="ECO:0007669"/>
    <property type="project" value="TreeGrafter"/>
</dbReference>
<name>A0A814FFW5_9BILA</name>
<dbReference type="InterPro" id="IPR003565">
    <property type="entry name" value="Tetra_PHTase"/>
</dbReference>
<dbReference type="InterPro" id="IPR020476">
    <property type="entry name" value="Nudix_hydrolase"/>
</dbReference>
<accession>A0A814FFW5</accession>
<dbReference type="PRINTS" id="PR00502">
    <property type="entry name" value="NUDIXFAMILY"/>
</dbReference>
<evidence type="ECO:0000256" key="1">
    <source>
        <dbReference type="ARBA" id="ARBA00005582"/>
    </source>
</evidence>
<proteinExistence type="inferred from homology"/>
<dbReference type="AlphaFoldDB" id="A0A814FFW5"/>
<feature type="domain" description="Nudix hydrolase" evidence="7">
    <location>
        <begin position="9"/>
        <end position="144"/>
    </location>
</feature>
<dbReference type="PANTHER" id="PTHR21340:SF0">
    <property type="entry name" value="BIS(5'-NUCLEOSYL)-TETRAPHOSPHATASE [ASYMMETRICAL]"/>
    <property type="match status" value="1"/>
</dbReference>
<reference evidence="9" key="1">
    <citation type="submission" date="2021-02" db="EMBL/GenBank/DDBJ databases">
        <authorList>
            <person name="Nowell W R."/>
        </authorList>
    </citation>
    <scope>NUCLEOTIDE SEQUENCE</scope>
</reference>
<dbReference type="PROSITE" id="PS51462">
    <property type="entry name" value="NUDIX"/>
    <property type="match status" value="1"/>
</dbReference>
<comment type="similarity">
    <text evidence="1 6">Belongs to the Nudix hydrolase family.</text>
</comment>
<dbReference type="Proteomes" id="UP000663854">
    <property type="component" value="Unassembled WGS sequence"/>
</dbReference>
<dbReference type="InterPro" id="IPR020084">
    <property type="entry name" value="NUDIX_hydrolase_CS"/>
</dbReference>
<evidence type="ECO:0000256" key="6">
    <source>
        <dbReference type="RuleBase" id="RU003476"/>
    </source>
</evidence>
<dbReference type="Gene3D" id="3.90.79.10">
    <property type="entry name" value="Nucleoside Triphosphate Pyrophosphohydrolase"/>
    <property type="match status" value="1"/>
</dbReference>
<keyword evidence="3" id="KW-0547">Nucleotide-binding</keyword>
<evidence type="ECO:0000313" key="8">
    <source>
        <dbReference type="EMBL" id="CAF0946514.1"/>
    </source>
</evidence>
<dbReference type="GO" id="GO:0000166">
    <property type="term" value="F:nucleotide binding"/>
    <property type="evidence" value="ECO:0007669"/>
    <property type="project" value="UniProtKB-KW"/>
</dbReference>
<comment type="caution">
    <text evidence="9">The sequence shown here is derived from an EMBL/GenBank/DDBJ whole genome shotgun (WGS) entry which is preliminary data.</text>
</comment>
<sequence>MATNLTDNELRQVKSCGFFVIKSDQSFLLMKHPHRYDLPKGHMEPGEIEHQTALRELLEETGIQSSDIDIDPNFRFENTYYPKYKRFGGETVKKTLVIFLARLKSDSTKVIPSEHQHFEWCTWNSFQPSRKTSGIDQLLNKVRAHLNAL</sequence>
<protein>
    <recommendedName>
        <fullName evidence="2">Bis(5'-nucleosyl)-tetraphosphatase [asymmetrical]</fullName>
    </recommendedName>
    <alternativeName>
        <fullName evidence="5">Diadenosine 5',5'''-P1,P4-tetraphosphate asymmetrical hydrolase</fullName>
    </alternativeName>
</protein>
<dbReference type="PROSITE" id="PS00893">
    <property type="entry name" value="NUDIX_BOX"/>
    <property type="match status" value="1"/>
</dbReference>
<dbReference type="GO" id="GO:0006167">
    <property type="term" value="P:AMP biosynthetic process"/>
    <property type="evidence" value="ECO:0007669"/>
    <property type="project" value="TreeGrafter"/>
</dbReference>
<dbReference type="InterPro" id="IPR051325">
    <property type="entry name" value="Nudix_hydrolase_domain"/>
</dbReference>
<keyword evidence="4 6" id="KW-0378">Hydrolase</keyword>
<evidence type="ECO:0000256" key="3">
    <source>
        <dbReference type="ARBA" id="ARBA00022741"/>
    </source>
</evidence>
<dbReference type="InterPro" id="IPR000086">
    <property type="entry name" value="NUDIX_hydrolase_dom"/>
</dbReference>
<evidence type="ECO:0000313" key="10">
    <source>
        <dbReference type="Proteomes" id="UP000663870"/>
    </source>
</evidence>
<gene>
    <name evidence="9" type="ORF">JXQ802_LOCUS13250</name>
    <name evidence="8" type="ORF">PYM288_LOCUS11885</name>
</gene>
<dbReference type="InterPro" id="IPR015797">
    <property type="entry name" value="NUDIX_hydrolase-like_dom_sf"/>
</dbReference>
<evidence type="ECO:0000259" key="7">
    <source>
        <dbReference type="PROSITE" id="PS51462"/>
    </source>
</evidence>
<dbReference type="EMBL" id="CAJNOH010000210">
    <property type="protein sequence ID" value="CAF0946514.1"/>
    <property type="molecule type" value="Genomic_DNA"/>
</dbReference>
<dbReference type="CDD" id="cd03428">
    <property type="entry name" value="NUDIX_Ap4A_Nudt2"/>
    <property type="match status" value="1"/>
</dbReference>
<evidence type="ECO:0000256" key="4">
    <source>
        <dbReference type="ARBA" id="ARBA00022801"/>
    </source>
</evidence>